<evidence type="ECO:0000313" key="3">
    <source>
        <dbReference type="Proteomes" id="UP000823850"/>
    </source>
</evidence>
<sequence>MMPYYNMRRNNTCDSVFLESFIWKEFYNVRYAIWEDKALLWLMEYNGKCFSAMPLCKEEDLPEAFQAIQQYFNEELGYPLVINLADEYAVKYLDLPEDKYFIKEQEDSRDYLYLGESLRKLSGKKLHKKKNRLNLFLRQYEGRFEYRTLGCDDKDDMWKFLDRWRIQKGEDQEEHLDYEVRGIHDILRNCCELNIHMGGIYVDGRLEAFSVGSYNKIEDMAVIHIEKANPEIPGLYQAINQMFLLHEFPDVQWVNREDDMGLEGLRKAKMSYNPAEFARKYLVEQLQDGQKPYKWAEEIENTASENMPEYLSSEEKKETISLWKSCFPEDTDRYLEYYYREKTKDNRILAKKEDGKIISMLHRNPYKVHMREKLWDVDYIVAVATEKNHRGRGHMREVLIKALRDMNLEGRPFTFLMPAAEAIYRPFDFRFIWRKPLLILKQGEPEGMKKIPVSEDDADCQKAAELMEKWLAEHSQVYTCRDNSYVRRLSRELASEDGELYFLRGNQGEDLGLLGLTGKDKKNQVLLYTEERLYEEKEGKTGIMARITALGEFLTAFSLYAPGSLTLNLEVEDKLIPENEGSYLWTLDEQGSSLESTQPSWELQAAQRIWTLKTDIGDLASWLFGCKKPEDIWPDIPGELKKELEKIQTVQKIWLDEIV</sequence>
<dbReference type="InterPro" id="IPR016181">
    <property type="entry name" value="Acyl_CoA_acyltransferase"/>
</dbReference>
<dbReference type="PROSITE" id="PS51186">
    <property type="entry name" value="GNAT"/>
    <property type="match status" value="1"/>
</dbReference>
<dbReference type="SUPFAM" id="SSF55729">
    <property type="entry name" value="Acyl-CoA N-acyltransferases (Nat)"/>
    <property type="match status" value="3"/>
</dbReference>
<dbReference type="SUPFAM" id="SSF55718">
    <property type="entry name" value="SCP-like"/>
    <property type="match status" value="1"/>
</dbReference>
<dbReference type="Pfam" id="PF13527">
    <property type="entry name" value="Acetyltransf_9"/>
    <property type="match status" value="1"/>
</dbReference>
<proteinExistence type="predicted"/>
<keyword evidence="2" id="KW-0012">Acyltransferase</keyword>
<organism evidence="2 3">
    <name type="scientific">Candidatus Blautia stercoripullorum</name>
    <dbReference type="NCBI Taxonomy" id="2838502"/>
    <lineage>
        <taxon>Bacteria</taxon>
        <taxon>Bacillati</taxon>
        <taxon>Bacillota</taxon>
        <taxon>Clostridia</taxon>
        <taxon>Lachnospirales</taxon>
        <taxon>Lachnospiraceae</taxon>
        <taxon>Blautia</taxon>
    </lineage>
</organism>
<reference evidence="2" key="1">
    <citation type="journal article" date="2021" name="PeerJ">
        <title>Extensive microbial diversity within the chicken gut microbiome revealed by metagenomics and culture.</title>
        <authorList>
            <person name="Gilroy R."/>
            <person name="Ravi A."/>
            <person name="Getino M."/>
            <person name="Pursley I."/>
            <person name="Horton D.L."/>
            <person name="Alikhan N.F."/>
            <person name="Baker D."/>
            <person name="Gharbi K."/>
            <person name="Hall N."/>
            <person name="Watson M."/>
            <person name="Adriaenssens E.M."/>
            <person name="Foster-Nyarko E."/>
            <person name="Jarju S."/>
            <person name="Secka A."/>
            <person name="Antonio M."/>
            <person name="Oren A."/>
            <person name="Chaudhuri R.R."/>
            <person name="La Ragione R."/>
            <person name="Hildebrand F."/>
            <person name="Pallen M.J."/>
        </authorList>
    </citation>
    <scope>NUCLEOTIDE SEQUENCE</scope>
    <source>
        <strain evidence="2">ChiW19-6364</strain>
    </source>
</reference>
<dbReference type="PANTHER" id="PTHR41373">
    <property type="entry name" value="DUF2156 DOMAIN-CONTAINING PROTEIN"/>
    <property type="match status" value="1"/>
</dbReference>
<reference evidence="2" key="2">
    <citation type="submission" date="2021-04" db="EMBL/GenBank/DDBJ databases">
        <authorList>
            <person name="Gilroy R."/>
        </authorList>
    </citation>
    <scope>NUCLEOTIDE SEQUENCE</scope>
    <source>
        <strain evidence="2">ChiW19-6364</strain>
    </source>
</reference>
<keyword evidence="2" id="KW-0808">Transferase</keyword>
<dbReference type="InterPro" id="IPR000182">
    <property type="entry name" value="GNAT_dom"/>
</dbReference>
<evidence type="ECO:0000313" key="2">
    <source>
        <dbReference type="EMBL" id="HJD40565.1"/>
    </source>
</evidence>
<dbReference type="Gene3D" id="3.30.1050.10">
    <property type="entry name" value="SCP2 sterol-binding domain"/>
    <property type="match status" value="1"/>
</dbReference>
<dbReference type="Pfam" id="PF13530">
    <property type="entry name" value="SCP2_2"/>
    <property type="match status" value="1"/>
</dbReference>
<dbReference type="AlphaFoldDB" id="A0A9D2R8W9"/>
<gene>
    <name evidence="2" type="ORF">H9913_11120</name>
</gene>
<dbReference type="EC" id="2.3.1.-" evidence="2"/>
<dbReference type="EMBL" id="DWUX01000197">
    <property type="protein sequence ID" value="HJD40565.1"/>
    <property type="molecule type" value="Genomic_DNA"/>
</dbReference>
<dbReference type="InterPro" id="IPR036527">
    <property type="entry name" value="SCP2_sterol-bd_dom_sf"/>
</dbReference>
<comment type="caution">
    <text evidence="2">The sequence shown here is derived from an EMBL/GenBank/DDBJ whole genome shotgun (WGS) entry which is preliminary data.</text>
</comment>
<dbReference type="Proteomes" id="UP000823850">
    <property type="component" value="Unassembled WGS sequence"/>
</dbReference>
<dbReference type="PANTHER" id="PTHR41373:SF1">
    <property type="entry name" value="PHOSPHATIDYLGLYCEROL LYSYLTRANSFERASE C-TERMINAL DOMAIN-CONTAINING PROTEIN"/>
    <property type="match status" value="1"/>
</dbReference>
<dbReference type="Pfam" id="PF09924">
    <property type="entry name" value="LPG_synthase_C"/>
    <property type="match status" value="1"/>
</dbReference>
<dbReference type="GO" id="GO:0016747">
    <property type="term" value="F:acyltransferase activity, transferring groups other than amino-acyl groups"/>
    <property type="evidence" value="ECO:0007669"/>
    <property type="project" value="InterPro"/>
</dbReference>
<dbReference type="InterPro" id="IPR025559">
    <property type="entry name" value="Eis_dom"/>
</dbReference>
<accession>A0A9D2R8W9</accession>
<protein>
    <submittedName>
        <fullName evidence="2">GNAT family N-acetyltransferase</fullName>
        <ecNumber evidence="2">2.3.1.-</ecNumber>
    </submittedName>
</protein>
<name>A0A9D2R8W9_9FIRM</name>
<dbReference type="Gene3D" id="3.40.630.30">
    <property type="match status" value="3"/>
</dbReference>
<dbReference type="InterPro" id="IPR016732">
    <property type="entry name" value="UCP018688"/>
</dbReference>
<feature type="domain" description="N-acetyltransferase" evidence="1">
    <location>
        <begin position="305"/>
        <end position="472"/>
    </location>
</feature>
<dbReference type="InterPro" id="IPR024320">
    <property type="entry name" value="LPG_synthase_C"/>
</dbReference>
<evidence type="ECO:0000259" key="1">
    <source>
        <dbReference type="PROSITE" id="PS51186"/>
    </source>
</evidence>